<proteinExistence type="predicted"/>
<dbReference type="Proteomes" id="UP000265566">
    <property type="component" value="Chromosome 6"/>
</dbReference>
<accession>A0A396HCZ9</accession>
<evidence type="ECO:0000313" key="3">
    <source>
        <dbReference type="Proteomes" id="UP000265566"/>
    </source>
</evidence>
<dbReference type="EMBL" id="PSQE01000006">
    <property type="protein sequence ID" value="RHN51192.1"/>
    <property type="molecule type" value="Genomic_DNA"/>
</dbReference>
<name>A0A396HCZ9_MEDTR</name>
<dbReference type="Pfam" id="PF08387">
    <property type="entry name" value="FBD"/>
    <property type="match status" value="1"/>
</dbReference>
<comment type="caution">
    <text evidence="2">The sequence shown here is derived from an EMBL/GenBank/DDBJ whole genome shotgun (WGS) entry which is preliminary data.</text>
</comment>
<dbReference type="SUPFAM" id="SSF52047">
    <property type="entry name" value="RNI-like"/>
    <property type="match status" value="1"/>
</dbReference>
<dbReference type="PANTHER" id="PTHR31900">
    <property type="entry name" value="F-BOX/RNI SUPERFAMILY PROTEIN-RELATED"/>
    <property type="match status" value="1"/>
</dbReference>
<dbReference type="CDD" id="cd22160">
    <property type="entry name" value="F-box_AtFBL13-like"/>
    <property type="match status" value="1"/>
</dbReference>
<dbReference type="Pfam" id="PF07723">
    <property type="entry name" value="LRR_2"/>
    <property type="match status" value="1"/>
</dbReference>
<dbReference type="SMART" id="SM00579">
    <property type="entry name" value="FBD"/>
    <property type="match status" value="1"/>
</dbReference>
<dbReference type="InterPro" id="IPR013101">
    <property type="entry name" value="LRR_PRU1-like"/>
</dbReference>
<dbReference type="PROSITE" id="PS50181">
    <property type="entry name" value="FBOX"/>
    <property type="match status" value="1"/>
</dbReference>
<dbReference type="Gene3D" id="3.80.10.10">
    <property type="entry name" value="Ribonuclease Inhibitor"/>
    <property type="match status" value="1"/>
</dbReference>
<sequence length="381" mass="44644">MKDSRKMVTISDLPDELLCHILSFLPTKIAFTTRVLSKRWTPLFHSLTVLRFDDQTVHDYVAFNCFCDFIDTLMLSPRLSNKFIKIFSLKCSFLFSDSDCHIFDTWVEAAKRRCIEEFHLSMHGNILNDTIFTCQTLVILKLDMLQLNAENLFVDLPKLKTLHLSFVRFKNQNVLQQLLNASPNLEDLRTYDILHMEHYENSVLERVKSMSLARFVRTEIGAIDVPYNVVKNVEFLSIYDAERIIFKSFPMFQNLIHIKLQFYWFFPGWDGIVQFLQHCPKLQILYINKRSSSLSKEWKYPNSVPECVSFHLRSCTILNFEGFSRNLRFASYILQNARLLQDMTIDLTTKSSINMLLKRSQIIEELSSCPRISPACKLSLK</sequence>
<dbReference type="Pfam" id="PF00646">
    <property type="entry name" value="F-box"/>
    <property type="match status" value="1"/>
</dbReference>
<reference evidence="3" key="1">
    <citation type="journal article" date="2018" name="Nat. Plants">
        <title>Whole-genome landscape of Medicago truncatula symbiotic genes.</title>
        <authorList>
            <person name="Pecrix Y."/>
            <person name="Staton S.E."/>
            <person name="Sallet E."/>
            <person name="Lelandais-Briere C."/>
            <person name="Moreau S."/>
            <person name="Carrere S."/>
            <person name="Blein T."/>
            <person name="Jardinaud M.F."/>
            <person name="Latrasse D."/>
            <person name="Zouine M."/>
            <person name="Zahm M."/>
            <person name="Kreplak J."/>
            <person name="Mayjonade B."/>
            <person name="Satge C."/>
            <person name="Perez M."/>
            <person name="Cauet S."/>
            <person name="Marande W."/>
            <person name="Chantry-Darmon C."/>
            <person name="Lopez-Roques C."/>
            <person name="Bouchez O."/>
            <person name="Berard A."/>
            <person name="Debelle F."/>
            <person name="Munos S."/>
            <person name="Bendahmane A."/>
            <person name="Berges H."/>
            <person name="Niebel A."/>
            <person name="Buitink J."/>
            <person name="Frugier F."/>
            <person name="Benhamed M."/>
            <person name="Crespi M."/>
            <person name="Gouzy J."/>
            <person name="Gamas P."/>
        </authorList>
    </citation>
    <scope>NUCLEOTIDE SEQUENCE [LARGE SCALE GENOMIC DNA]</scope>
    <source>
        <strain evidence="3">cv. Jemalong A17</strain>
    </source>
</reference>
<protein>
    <submittedName>
        <fullName evidence="2">Putative F-box domain, FBD domain, leucine-rich repeat domain, L domain-containing protein</fullName>
    </submittedName>
</protein>
<dbReference type="PANTHER" id="PTHR31900:SF34">
    <property type="entry name" value="EMB|CAB62440.1-RELATED"/>
    <property type="match status" value="1"/>
</dbReference>
<feature type="domain" description="F-box" evidence="1">
    <location>
        <begin position="7"/>
        <end position="55"/>
    </location>
</feature>
<dbReference type="AlphaFoldDB" id="A0A396HCZ9"/>
<dbReference type="InterPro" id="IPR032675">
    <property type="entry name" value="LRR_dom_sf"/>
</dbReference>
<gene>
    <name evidence="2" type="ORF">MtrunA17_Chr6g0465731</name>
</gene>
<dbReference type="InterPro" id="IPR050232">
    <property type="entry name" value="FBL13/AtMIF1-like"/>
</dbReference>
<dbReference type="InterPro" id="IPR006566">
    <property type="entry name" value="FBD"/>
</dbReference>
<dbReference type="SMART" id="SM00256">
    <property type="entry name" value="FBOX"/>
    <property type="match status" value="1"/>
</dbReference>
<evidence type="ECO:0000313" key="2">
    <source>
        <dbReference type="EMBL" id="RHN51192.1"/>
    </source>
</evidence>
<dbReference type="Gramene" id="rna35582">
    <property type="protein sequence ID" value="RHN51192.1"/>
    <property type="gene ID" value="gene35582"/>
</dbReference>
<evidence type="ECO:0000259" key="1">
    <source>
        <dbReference type="PROSITE" id="PS50181"/>
    </source>
</evidence>
<dbReference type="InterPro" id="IPR036047">
    <property type="entry name" value="F-box-like_dom_sf"/>
</dbReference>
<dbReference type="InterPro" id="IPR001810">
    <property type="entry name" value="F-box_dom"/>
</dbReference>
<dbReference type="InterPro" id="IPR053781">
    <property type="entry name" value="F-box_AtFBL13-like"/>
</dbReference>
<organism evidence="2 3">
    <name type="scientific">Medicago truncatula</name>
    <name type="common">Barrel medic</name>
    <name type="synonym">Medicago tribuloides</name>
    <dbReference type="NCBI Taxonomy" id="3880"/>
    <lineage>
        <taxon>Eukaryota</taxon>
        <taxon>Viridiplantae</taxon>
        <taxon>Streptophyta</taxon>
        <taxon>Embryophyta</taxon>
        <taxon>Tracheophyta</taxon>
        <taxon>Spermatophyta</taxon>
        <taxon>Magnoliopsida</taxon>
        <taxon>eudicotyledons</taxon>
        <taxon>Gunneridae</taxon>
        <taxon>Pentapetalae</taxon>
        <taxon>rosids</taxon>
        <taxon>fabids</taxon>
        <taxon>Fabales</taxon>
        <taxon>Fabaceae</taxon>
        <taxon>Papilionoideae</taxon>
        <taxon>50 kb inversion clade</taxon>
        <taxon>NPAAA clade</taxon>
        <taxon>Hologalegina</taxon>
        <taxon>IRL clade</taxon>
        <taxon>Trifolieae</taxon>
        <taxon>Medicago</taxon>
    </lineage>
</organism>
<dbReference type="Gene3D" id="1.20.1280.50">
    <property type="match status" value="1"/>
</dbReference>
<dbReference type="SUPFAM" id="SSF81383">
    <property type="entry name" value="F-box domain"/>
    <property type="match status" value="1"/>
</dbReference>